<comment type="caution">
    <text evidence="2">The sequence shown here is derived from an EMBL/GenBank/DDBJ whole genome shotgun (WGS) entry which is preliminary data.</text>
</comment>
<keyword evidence="3" id="KW-1185">Reference proteome</keyword>
<dbReference type="Pfam" id="PF03732">
    <property type="entry name" value="Retrotrans_gag"/>
    <property type="match status" value="1"/>
</dbReference>
<protein>
    <recommendedName>
        <fullName evidence="1">Retrotransposon gag domain-containing protein</fullName>
    </recommendedName>
</protein>
<dbReference type="EMBL" id="ADBJ01000020">
    <property type="protein sequence ID" value="EFA82400.1"/>
    <property type="molecule type" value="Genomic_DNA"/>
</dbReference>
<accession>D3B8N2</accession>
<dbReference type="InParanoid" id="D3B8N2"/>
<dbReference type="GeneID" id="31360312"/>
<evidence type="ECO:0000313" key="3">
    <source>
        <dbReference type="Proteomes" id="UP000001396"/>
    </source>
</evidence>
<sequence>MSEEQTEQSLALVLSKAGCTSITAASLLLNGYKTLDSLKAAVNNPIAYPMLLILQPIPFLPADITSLIEYFKNTSNETAPAAPQQQGMYTSTNEAKIDRALFLLEKMSKSSKASYSMSKISGVKWTEISDSARLKLRDSKITVKVKKGATAVNYQWLKGVGETQHIEFDEEAAVDNDEEEEQLSVMEWLERHIPIDQKHFAYHNVSNDGSFLLVSSYADCLPFSLKGTTAIIIAPPQRHRALLKSQIYVCIELKKPENLVDNSFYQGWAQLIAASIHTTSHPVIHLLTDLNEAWYFSWWSHPLELSHASLNNAQARSFIQEYLGEFKSGWLGGDYSNNTGFKHGLRERDIRRWIISLVVAQYNNSKIHQLIIVGSTKGNLRNIMDTDRVLKDQQHIDRLDDLQAVHGDFRKEHRNLIFEKDFLKFDPKMPDVDVFITNIKTYIQTSQYPTSPFYIYLLARRIFPAEYHKGLNLNNREGMTLKELCTAIRHKCTSKPLIEYKKDFENLVQGNMSVVEYMTAFNNLEIYCCELNTAGLQRKFLEGLRKDKCLGTHQNTYKPPNAKHSETDLPSSPPYFFFNFSFVKRATQLTDMCEYYCDGKKLANKNNRSDEEKEYYKFYLVYQCIICLWPLTIMNKCYCILQPDEHIVWIYWSFAPRIVFDLYSPEEIKGKNINKY</sequence>
<dbReference type="RefSeq" id="XP_020434517.1">
    <property type="nucleotide sequence ID" value="XM_020575722.1"/>
</dbReference>
<dbReference type="Proteomes" id="UP000001396">
    <property type="component" value="Unassembled WGS sequence"/>
</dbReference>
<name>D3B8N2_HETP5</name>
<organism evidence="2 3">
    <name type="scientific">Heterostelium pallidum (strain ATCC 26659 / Pp 5 / PN500)</name>
    <name type="common">Cellular slime mold</name>
    <name type="synonym">Polysphondylium pallidum</name>
    <dbReference type="NCBI Taxonomy" id="670386"/>
    <lineage>
        <taxon>Eukaryota</taxon>
        <taxon>Amoebozoa</taxon>
        <taxon>Evosea</taxon>
        <taxon>Eumycetozoa</taxon>
        <taxon>Dictyostelia</taxon>
        <taxon>Acytosteliales</taxon>
        <taxon>Acytosteliaceae</taxon>
        <taxon>Heterostelium</taxon>
    </lineage>
</organism>
<gene>
    <name evidence="2" type="ORF">PPL_04825</name>
</gene>
<evidence type="ECO:0000313" key="2">
    <source>
        <dbReference type="EMBL" id="EFA82400.1"/>
    </source>
</evidence>
<reference evidence="2 3" key="1">
    <citation type="journal article" date="2011" name="Genome Res.">
        <title>Phylogeny-wide analysis of social amoeba genomes highlights ancient origins for complex intercellular communication.</title>
        <authorList>
            <person name="Heidel A.J."/>
            <person name="Lawal H.M."/>
            <person name="Felder M."/>
            <person name="Schilde C."/>
            <person name="Helps N.R."/>
            <person name="Tunggal B."/>
            <person name="Rivero F."/>
            <person name="John U."/>
            <person name="Schleicher M."/>
            <person name="Eichinger L."/>
            <person name="Platzer M."/>
            <person name="Noegel A.A."/>
            <person name="Schaap P."/>
            <person name="Gloeckner G."/>
        </authorList>
    </citation>
    <scope>NUCLEOTIDE SEQUENCE [LARGE SCALE GENOMIC DNA]</scope>
    <source>
        <strain evidence="3">ATCC 26659 / Pp 5 / PN500</strain>
    </source>
</reference>
<feature type="domain" description="Retrotransposon gag" evidence="1">
    <location>
        <begin position="479"/>
        <end position="545"/>
    </location>
</feature>
<dbReference type="InterPro" id="IPR005162">
    <property type="entry name" value="Retrotrans_gag_dom"/>
</dbReference>
<proteinExistence type="predicted"/>
<evidence type="ECO:0000259" key="1">
    <source>
        <dbReference type="Pfam" id="PF03732"/>
    </source>
</evidence>
<dbReference type="AlphaFoldDB" id="D3B8N2"/>